<sequence length="271" mass="29483">MMLFLDAVRHFFSKTTSAVLGVAVGAAVLVGGVSFEAKAADDTPFFTGVWELNDGNNLRPLVMSDWLIFDGKMPRIWLYKRQGSVPGSSYQFYARNVGVNGLSKARVDVAMIDEYHMAYQLSADGAILEKGTARRLSVPNADGSCLAVDTNMKDLQGRWQVVGSGKRKEMISLSDTSLTFDKQKIAVQTRLLRTGQIAIMANGAPYAMLTDAGGDYAVLQILQQGTPAFTGGPIGHLLSFSKEVVVRRPNGRCDAAIAKRLKFMGKPVKRK</sequence>
<name>A0A285PCM5_9HYPH</name>
<gene>
    <name evidence="1" type="ORF">SAMN06265368_2080</name>
</gene>
<protein>
    <submittedName>
        <fullName evidence="1">Uncharacterized protein</fullName>
    </submittedName>
</protein>
<reference evidence="1 2" key="1">
    <citation type="submission" date="2017-09" db="EMBL/GenBank/DDBJ databases">
        <authorList>
            <person name="Ehlers B."/>
            <person name="Leendertz F.H."/>
        </authorList>
    </citation>
    <scope>NUCLEOTIDE SEQUENCE [LARGE SCALE GENOMIC DNA]</scope>
    <source>
        <strain evidence="1 2">DSM 18289</strain>
    </source>
</reference>
<dbReference type="AlphaFoldDB" id="A0A285PCM5"/>
<evidence type="ECO:0000313" key="1">
    <source>
        <dbReference type="EMBL" id="SNZ19003.1"/>
    </source>
</evidence>
<dbReference type="OrthoDB" id="7675598at2"/>
<organism evidence="1 2">
    <name type="scientific">Cohaesibacter gelatinilyticus</name>
    <dbReference type="NCBI Taxonomy" id="372072"/>
    <lineage>
        <taxon>Bacteria</taxon>
        <taxon>Pseudomonadati</taxon>
        <taxon>Pseudomonadota</taxon>
        <taxon>Alphaproteobacteria</taxon>
        <taxon>Hyphomicrobiales</taxon>
        <taxon>Cohaesibacteraceae</taxon>
    </lineage>
</organism>
<keyword evidence="2" id="KW-1185">Reference proteome</keyword>
<accession>A0A285PCM5</accession>
<dbReference type="EMBL" id="OBEL01000002">
    <property type="protein sequence ID" value="SNZ19003.1"/>
    <property type="molecule type" value="Genomic_DNA"/>
</dbReference>
<dbReference type="Proteomes" id="UP000219439">
    <property type="component" value="Unassembled WGS sequence"/>
</dbReference>
<proteinExistence type="predicted"/>
<dbReference type="RefSeq" id="WP_097153392.1">
    <property type="nucleotide sequence ID" value="NZ_OBEL01000002.1"/>
</dbReference>
<evidence type="ECO:0000313" key="2">
    <source>
        <dbReference type="Proteomes" id="UP000219439"/>
    </source>
</evidence>